<name>A0A1E8FBW2_9ALTE</name>
<dbReference type="Proteomes" id="UP000176037">
    <property type="component" value="Unassembled WGS sequence"/>
</dbReference>
<dbReference type="EMBL" id="MJIC01000015">
    <property type="protein sequence ID" value="OFI33405.1"/>
    <property type="molecule type" value="Genomic_DNA"/>
</dbReference>
<comment type="caution">
    <text evidence="1">The sequence shown here is derived from an EMBL/GenBank/DDBJ whole genome shotgun (WGS) entry which is preliminary data.</text>
</comment>
<proteinExistence type="predicted"/>
<sequence length="102" mass="11345">MQQVVQMIQVMLVSGGGHQRMGQATLGIHTNMGFHAEVPFIAFLGLMHIRDAGFEVLKLAYQQIANNEPTHQEVLTALASEFQLSYQASVRKYNSLLKQSSL</sequence>
<evidence type="ECO:0000313" key="2">
    <source>
        <dbReference type="Proteomes" id="UP000176037"/>
    </source>
</evidence>
<accession>A0A1E8FBW2</accession>
<keyword evidence="2" id="KW-1185">Reference proteome</keyword>
<organism evidence="1 2">
    <name type="scientific">Alteromonas lipolytica</name>
    <dbReference type="NCBI Taxonomy" id="1856405"/>
    <lineage>
        <taxon>Bacteria</taxon>
        <taxon>Pseudomonadati</taxon>
        <taxon>Pseudomonadota</taxon>
        <taxon>Gammaproteobacteria</taxon>
        <taxon>Alteromonadales</taxon>
        <taxon>Alteromonadaceae</taxon>
        <taxon>Alteromonas/Salinimonas group</taxon>
        <taxon>Alteromonas</taxon>
    </lineage>
</organism>
<evidence type="ECO:0000313" key="1">
    <source>
        <dbReference type="EMBL" id="OFI33405.1"/>
    </source>
</evidence>
<gene>
    <name evidence="1" type="ORF">BFC17_03850</name>
</gene>
<reference evidence="1 2" key="1">
    <citation type="submission" date="2016-09" db="EMBL/GenBank/DDBJ databases">
        <title>Alteromonas lipolytica, a new species isolated from sea water.</title>
        <authorList>
            <person name="Wu Y.-H."/>
            <person name="Cheng H."/>
            <person name="Xu X.-W."/>
        </authorList>
    </citation>
    <scope>NUCLEOTIDE SEQUENCE [LARGE SCALE GENOMIC DNA]</scope>
    <source>
        <strain evidence="1 2">JW12</strain>
    </source>
</reference>
<dbReference type="AlphaFoldDB" id="A0A1E8FBW2"/>
<protein>
    <submittedName>
        <fullName evidence="1">Uncharacterized protein</fullName>
    </submittedName>
</protein>